<keyword evidence="3" id="KW-1185">Reference proteome</keyword>
<sequence>MRIVERDTKRPLDTASSNRRDAHRRLPSSTEVLLDTDGDADSFQTLVILQGVDLTHQQGAGLIV</sequence>
<feature type="compositionally biased region" description="Basic and acidic residues" evidence="1">
    <location>
        <begin position="1"/>
        <end position="12"/>
    </location>
</feature>
<reference evidence="2 3" key="1">
    <citation type="submission" date="2024-06" db="EMBL/GenBank/DDBJ databases">
        <authorList>
            <person name="Campbell A.G."/>
        </authorList>
    </citation>
    <scope>NUCLEOTIDE SEQUENCE [LARGE SCALE GENOMIC DNA]</scope>
    <source>
        <strain evidence="2 3">EM12</strain>
    </source>
</reference>
<proteinExistence type="predicted"/>
<organism evidence="2 3">
    <name type="scientific">Methylorubrum podarium</name>
    <dbReference type="NCBI Taxonomy" id="200476"/>
    <lineage>
        <taxon>Bacteria</taxon>
        <taxon>Pseudomonadati</taxon>
        <taxon>Pseudomonadota</taxon>
        <taxon>Alphaproteobacteria</taxon>
        <taxon>Hyphomicrobiales</taxon>
        <taxon>Methylobacteriaceae</taxon>
        <taxon>Methylorubrum</taxon>
    </lineage>
</organism>
<dbReference type="RefSeq" id="WP_350396159.1">
    <property type="nucleotide sequence ID" value="NZ_JBELQE010000091.1"/>
</dbReference>
<accession>A0ABV1QR95</accession>
<name>A0ABV1QR95_9HYPH</name>
<evidence type="ECO:0000313" key="3">
    <source>
        <dbReference type="Proteomes" id="UP001480955"/>
    </source>
</evidence>
<feature type="region of interest" description="Disordered" evidence="1">
    <location>
        <begin position="1"/>
        <end position="36"/>
    </location>
</feature>
<dbReference type="Proteomes" id="UP001480955">
    <property type="component" value="Unassembled WGS sequence"/>
</dbReference>
<evidence type="ECO:0000313" key="2">
    <source>
        <dbReference type="EMBL" id="MER2251810.1"/>
    </source>
</evidence>
<protein>
    <submittedName>
        <fullName evidence="2">Uncharacterized protein</fullName>
    </submittedName>
</protein>
<dbReference type="EMBL" id="JBELQE010000091">
    <property type="protein sequence ID" value="MER2251810.1"/>
    <property type="molecule type" value="Genomic_DNA"/>
</dbReference>
<evidence type="ECO:0000256" key="1">
    <source>
        <dbReference type="SAM" id="MobiDB-lite"/>
    </source>
</evidence>
<comment type="caution">
    <text evidence="2">The sequence shown here is derived from an EMBL/GenBank/DDBJ whole genome shotgun (WGS) entry which is preliminary data.</text>
</comment>
<gene>
    <name evidence="2" type="ORF">ABS772_17975</name>
</gene>